<feature type="compositionally biased region" description="Polar residues" evidence="1">
    <location>
        <begin position="19"/>
        <end position="29"/>
    </location>
</feature>
<name>A0A2S4UGU4_9BASI</name>
<protein>
    <submittedName>
        <fullName evidence="2">Uncharacterized protein</fullName>
    </submittedName>
</protein>
<dbReference type="AlphaFoldDB" id="A0A2S4UGU4"/>
<dbReference type="VEuPathDB" id="FungiDB:PSTT_15599"/>
<dbReference type="Proteomes" id="UP000239156">
    <property type="component" value="Unassembled WGS sequence"/>
</dbReference>
<feature type="region of interest" description="Disordered" evidence="1">
    <location>
        <begin position="1"/>
        <end position="29"/>
    </location>
</feature>
<comment type="caution">
    <text evidence="2">The sequence shown here is derived from an EMBL/GenBank/DDBJ whole genome shotgun (WGS) entry which is preliminary data.</text>
</comment>
<evidence type="ECO:0000313" key="3">
    <source>
        <dbReference type="Proteomes" id="UP000239156"/>
    </source>
</evidence>
<gene>
    <name evidence="2" type="ORF">PSTT_15599</name>
</gene>
<feature type="non-terminal residue" evidence="2">
    <location>
        <position position="1"/>
    </location>
</feature>
<feature type="region of interest" description="Disordered" evidence="1">
    <location>
        <begin position="43"/>
        <end position="62"/>
    </location>
</feature>
<keyword evidence="3" id="KW-1185">Reference proteome</keyword>
<dbReference type="VEuPathDB" id="FungiDB:PSHT_04942"/>
<accession>A0A2S4UGU4</accession>
<feature type="compositionally biased region" description="Polar residues" evidence="1">
    <location>
        <begin position="1"/>
        <end position="12"/>
    </location>
</feature>
<proteinExistence type="predicted"/>
<evidence type="ECO:0000313" key="2">
    <source>
        <dbReference type="EMBL" id="POV96515.1"/>
    </source>
</evidence>
<reference evidence="2" key="1">
    <citation type="submission" date="2017-12" db="EMBL/GenBank/DDBJ databases">
        <title>Gene loss provides genomic basis for host adaptation in cereal stripe rust fungi.</title>
        <authorList>
            <person name="Xia C."/>
        </authorList>
    </citation>
    <scope>NUCLEOTIDE SEQUENCE [LARGE SCALE GENOMIC DNA]</scope>
    <source>
        <strain evidence="2">93-210</strain>
    </source>
</reference>
<organism evidence="2 3">
    <name type="scientific">Puccinia striiformis</name>
    <dbReference type="NCBI Taxonomy" id="27350"/>
    <lineage>
        <taxon>Eukaryota</taxon>
        <taxon>Fungi</taxon>
        <taxon>Dikarya</taxon>
        <taxon>Basidiomycota</taxon>
        <taxon>Pucciniomycotina</taxon>
        <taxon>Pucciniomycetes</taxon>
        <taxon>Pucciniales</taxon>
        <taxon>Pucciniaceae</taxon>
        <taxon>Puccinia</taxon>
    </lineage>
</organism>
<dbReference type="EMBL" id="PKSL01000294">
    <property type="protein sequence ID" value="POV96515.1"/>
    <property type="molecule type" value="Genomic_DNA"/>
</dbReference>
<evidence type="ECO:0000256" key="1">
    <source>
        <dbReference type="SAM" id="MobiDB-lite"/>
    </source>
</evidence>
<sequence>IANSSTKNSNIPDSIHATMDSNPSQQASDTEWVLQIIPEMGLTGDRDNSSPGQPALPRDRPASAGTVYFNRTILSKNEQCGSDEPPLCRRRTILWTERLCLELVTFFGAWFSRHKELVDKSSAYLVKATYFSNFVDVLQAYPRLNGCVRIIEMKGQYTHLCTVWKKITGEMNLSAGDPMPVDFTDRVSNGGMSPLVYILLKHAIEERRQFQSPFMFVESPEDEVTKSTAACASFLIDGIQAESSASE</sequence>